<accession>A0A9D8PNL8</accession>
<comment type="function">
    <text evidence="5">Involved in formation and maintenance of cell shape.</text>
</comment>
<evidence type="ECO:0000259" key="7">
    <source>
        <dbReference type="Pfam" id="PF04085"/>
    </source>
</evidence>
<dbReference type="PIRSF" id="PIRSF038471">
    <property type="entry name" value="MreC"/>
    <property type="match status" value="1"/>
</dbReference>
<dbReference type="Gene3D" id="2.40.10.340">
    <property type="entry name" value="Rod shape-determining protein MreC, domain 1"/>
    <property type="match status" value="1"/>
</dbReference>
<comment type="similarity">
    <text evidence="1 5">Belongs to the MreC family.</text>
</comment>
<dbReference type="Pfam" id="PF04085">
    <property type="entry name" value="MreC"/>
    <property type="match status" value="1"/>
</dbReference>
<sequence>MYKFLRRHRVALICIALLIASFFVFIAFGHNTSHAGKSRGLFLEITSPVFELIGSFFHKVGSVWDHYIHLKDLKEENEELKKHLERISSKYDNLKTLYIETEKNNRRLEEMLGFTMIAPYTLLPARVIGSDPAPYSSAIIIDKGKENGVVRDLPVMSVSGIVGIVLNVSDKSSTVMLLNDRRSRIAVTLQDDRTRGVLEGYADGTIHLSFVDRKNVVEPGDVVVTSGMENIFPKGLLVGRIAEAKRPKYGLFQDIVVAPKVDLKSVEEVLIIIRSKIETPDE</sequence>
<dbReference type="InterPro" id="IPR042177">
    <property type="entry name" value="Cell/Rod_1"/>
</dbReference>
<evidence type="ECO:0000256" key="4">
    <source>
        <dbReference type="ARBA" id="ARBA00032089"/>
    </source>
</evidence>
<gene>
    <name evidence="8" type="primary">mreC</name>
    <name evidence="8" type="ORF">JW984_13020</name>
</gene>
<reference evidence="8" key="2">
    <citation type="submission" date="2021-01" db="EMBL/GenBank/DDBJ databases">
        <authorList>
            <person name="Hahn C.R."/>
            <person name="Youssef N.H."/>
            <person name="Elshahed M."/>
        </authorList>
    </citation>
    <scope>NUCLEOTIDE SEQUENCE</scope>
    <source>
        <strain evidence="8">Zod_Metabat.24</strain>
    </source>
</reference>
<dbReference type="AlphaFoldDB" id="A0A9D8PNL8"/>
<organism evidence="8 9">
    <name type="scientific">Candidatus Zymogenus saltonus</name>
    <dbReference type="NCBI Taxonomy" id="2844893"/>
    <lineage>
        <taxon>Bacteria</taxon>
        <taxon>Deltaproteobacteria</taxon>
        <taxon>Candidatus Zymogenia</taxon>
        <taxon>Candidatus Zymogeniales</taxon>
        <taxon>Candidatus Zymogenaceae</taxon>
        <taxon>Candidatus Zymogenus</taxon>
    </lineage>
</organism>
<evidence type="ECO:0000313" key="9">
    <source>
        <dbReference type="Proteomes" id="UP000809273"/>
    </source>
</evidence>
<dbReference type="InterPro" id="IPR042175">
    <property type="entry name" value="Cell/Rod_MreC_2"/>
</dbReference>
<dbReference type="InterPro" id="IPR007221">
    <property type="entry name" value="MreC"/>
</dbReference>
<dbReference type="Proteomes" id="UP000809273">
    <property type="component" value="Unassembled WGS sequence"/>
</dbReference>
<evidence type="ECO:0000313" key="8">
    <source>
        <dbReference type="EMBL" id="MBN1574111.1"/>
    </source>
</evidence>
<evidence type="ECO:0000256" key="2">
    <source>
        <dbReference type="ARBA" id="ARBA00013855"/>
    </source>
</evidence>
<feature type="coiled-coil region" evidence="6">
    <location>
        <begin position="70"/>
        <end position="111"/>
    </location>
</feature>
<name>A0A9D8PNL8_9DELT</name>
<dbReference type="NCBIfam" id="TIGR00219">
    <property type="entry name" value="mreC"/>
    <property type="match status" value="1"/>
</dbReference>
<dbReference type="EMBL" id="JAFGIX010000065">
    <property type="protein sequence ID" value="MBN1574111.1"/>
    <property type="molecule type" value="Genomic_DNA"/>
</dbReference>
<dbReference type="GO" id="GO:0005886">
    <property type="term" value="C:plasma membrane"/>
    <property type="evidence" value="ECO:0007669"/>
    <property type="project" value="TreeGrafter"/>
</dbReference>
<dbReference type="PANTHER" id="PTHR34138">
    <property type="entry name" value="CELL SHAPE-DETERMINING PROTEIN MREC"/>
    <property type="match status" value="1"/>
</dbReference>
<keyword evidence="6" id="KW-0175">Coiled coil</keyword>
<evidence type="ECO:0000256" key="6">
    <source>
        <dbReference type="SAM" id="Coils"/>
    </source>
</evidence>
<dbReference type="Gene3D" id="2.40.10.350">
    <property type="entry name" value="Rod shape-determining protein MreC, domain 2"/>
    <property type="match status" value="1"/>
</dbReference>
<dbReference type="GO" id="GO:0008360">
    <property type="term" value="P:regulation of cell shape"/>
    <property type="evidence" value="ECO:0007669"/>
    <property type="project" value="UniProtKB-KW"/>
</dbReference>
<feature type="domain" description="Rod shape-determining protein MreC beta-barrel core" evidence="7">
    <location>
        <begin position="127"/>
        <end position="272"/>
    </location>
</feature>
<dbReference type="PANTHER" id="PTHR34138:SF1">
    <property type="entry name" value="CELL SHAPE-DETERMINING PROTEIN MREC"/>
    <property type="match status" value="1"/>
</dbReference>
<proteinExistence type="inferred from homology"/>
<keyword evidence="3 5" id="KW-0133">Cell shape</keyword>
<dbReference type="InterPro" id="IPR055342">
    <property type="entry name" value="MreC_beta-barrel_core"/>
</dbReference>
<reference evidence="8" key="1">
    <citation type="journal article" date="2021" name="Environ. Microbiol.">
        <title>Genomic characterization of three novel Desulfobacterota classes expand the metabolic and phylogenetic diversity of the phylum.</title>
        <authorList>
            <person name="Murphy C.L."/>
            <person name="Biggerstaff J."/>
            <person name="Eichhorn A."/>
            <person name="Ewing E."/>
            <person name="Shahan R."/>
            <person name="Soriano D."/>
            <person name="Stewart S."/>
            <person name="VanMol K."/>
            <person name="Walker R."/>
            <person name="Walters P."/>
            <person name="Elshahed M.S."/>
            <person name="Youssef N.H."/>
        </authorList>
    </citation>
    <scope>NUCLEOTIDE SEQUENCE</scope>
    <source>
        <strain evidence="8">Zod_Metabat.24</strain>
    </source>
</reference>
<protein>
    <recommendedName>
        <fullName evidence="2 5">Cell shape-determining protein MreC</fullName>
    </recommendedName>
    <alternativeName>
        <fullName evidence="4 5">Cell shape protein MreC</fullName>
    </alternativeName>
</protein>
<evidence type="ECO:0000256" key="5">
    <source>
        <dbReference type="PIRNR" id="PIRNR038471"/>
    </source>
</evidence>
<evidence type="ECO:0000256" key="3">
    <source>
        <dbReference type="ARBA" id="ARBA00022960"/>
    </source>
</evidence>
<comment type="caution">
    <text evidence="8">The sequence shown here is derived from an EMBL/GenBank/DDBJ whole genome shotgun (WGS) entry which is preliminary data.</text>
</comment>
<evidence type="ECO:0000256" key="1">
    <source>
        <dbReference type="ARBA" id="ARBA00009369"/>
    </source>
</evidence>